<evidence type="ECO:0000313" key="2">
    <source>
        <dbReference type="EMBL" id="CAG8549020.1"/>
    </source>
</evidence>
<proteinExistence type="predicted"/>
<dbReference type="Proteomes" id="UP000789375">
    <property type="component" value="Unassembled WGS sequence"/>
</dbReference>
<feature type="non-terminal residue" evidence="2">
    <location>
        <position position="1"/>
    </location>
</feature>
<dbReference type="PROSITE" id="PS50127">
    <property type="entry name" value="UBC_2"/>
    <property type="match status" value="1"/>
</dbReference>
<dbReference type="CDD" id="cd23802">
    <property type="entry name" value="UBCc_UBE2Q"/>
    <property type="match status" value="1"/>
</dbReference>
<dbReference type="InterPro" id="IPR000608">
    <property type="entry name" value="UBC"/>
</dbReference>
<dbReference type="Gene3D" id="3.10.110.10">
    <property type="entry name" value="Ubiquitin Conjugating Enzyme"/>
    <property type="match status" value="1"/>
</dbReference>
<dbReference type="Pfam" id="PF00179">
    <property type="entry name" value="UQ_con"/>
    <property type="match status" value="1"/>
</dbReference>
<reference evidence="2" key="1">
    <citation type="submission" date="2021-06" db="EMBL/GenBank/DDBJ databases">
        <authorList>
            <person name="Kallberg Y."/>
            <person name="Tangrot J."/>
            <person name="Rosling A."/>
        </authorList>
    </citation>
    <scope>NUCLEOTIDE SEQUENCE</scope>
    <source>
        <strain evidence="2">87-6 pot B 2015</strain>
    </source>
</reference>
<gene>
    <name evidence="2" type="ORF">FMOSSE_LOCUS6369</name>
</gene>
<protein>
    <submittedName>
        <fullName evidence="2">2833_t:CDS:1</fullName>
    </submittedName>
</protein>
<evidence type="ECO:0000259" key="1">
    <source>
        <dbReference type="PROSITE" id="PS50127"/>
    </source>
</evidence>
<dbReference type="SUPFAM" id="SSF54495">
    <property type="entry name" value="UBC-like"/>
    <property type="match status" value="1"/>
</dbReference>
<dbReference type="AlphaFoldDB" id="A0A9N9B333"/>
<feature type="domain" description="UBC core" evidence="1">
    <location>
        <begin position="16"/>
        <end position="192"/>
    </location>
</feature>
<comment type="caution">
    <text evidence="2">The sequence shown here is derived from an EMBL/GenBank/DDBJ whole genome shotgun (WGS) entry which is preliminary data.</text>
</comment>
<keyword evidence="3" id="KW-1185">Reference proteome</keyword>
<organism evidence="2 3">
    <name type="scientific">Funneliformis mosseae</name>
    <name type="common">Endomycorrhizal fungus</name>
    <name type="synonym">Glomus mosseae</name>
    <dbReference type="NCBI Taxonomy" id="27381"/>
    <lineage>
        <taxon>Eukaryota</taxon>
        <taxon>Fungi</taxon>
        <taxon>Fungi incertae sedis</taxon>
        <taxon>Mucoromycota</taxon>
        <taxon>Glomeromycotina</taxon>
        <taxon>Glomeromycetes</taxon>
        <taxon>Glomerales</taxon>
        <taxon>Glomeraceae</taxon>
        <taxon>Funneliformis</taxon>
    </lineage>
</organism>
<name>A0A9N9B333_FUNMO</name>
<dbReference type="InterPro" id="IPR016135">
    <property type="entry name" value="UBQ-conjugating_enzyme/RWD"/>
</dbReference>
<accession>A0A9N9B333</accession>
<evidence type="ECO:0000313" key="3">
    <source>
        <dbReference type="Proteomes" id="UP000789375"/>
    </source>
</evidence>
<dbReference type="EMBL" id="CAJVPP010001322">
    <property type="protein sequence ID" value="CAG8549020.1"/>
    <property type="molecule type" value="Genomic_DNA"/>
</dbReference>
<sequence length="200" mass="22436">GIDLTLLPIPAESSKGATQRICKELRTIIHKQSESSNDLGFFIDTNRLRSVYQWVVQLTNFDSSLPLAQDMARNRVNSIDLEVRFAPDYPFVPPYVRVIRPRLLRFMDGGGGHVTAGGSICMDLLTLGNERERGWSSVYAMEAVLLQIKIALSSLDPKPARLDRNWNCEYSPGEAIDAYIRVANQHGWAVPQGWSSLFGR</sequence>